<feature type="compositionally biased region" description="Polar residues" evidence="1">
    <location>
        <begin position="104"/>
        <end position="123"/>
    </location>
</feature>
<dbReference type="EMBL" id="AC090486">
    <property type="protein sequence ID" value="AAM08793.1"/>
    <property type="molecule type" value="Genomic_DNA"/>
</dbReference>
<evidence type="ECO:0000313" key="3">
    <source>
        <dbReference type="Proteomes" id="UP000000763"/>
    </source>
</evidence>
<evidence type="ECO:0000313" key="2">
    <source>
        <dbReference type="EMBL" id="AAM08793.1"/>
    </source>
</evidence>
<protein>
    <submittedName>
        <fullName evidence="2">Uncharacterized protein</fullName>
    </submittedName>
</protein>
<feature type="region of interest" description="Disordered" evidence="1">
    <location>
        <begin position="85"/>
        <end position="148"/>
    </location>
</feature>
<evidence type="ECO:0000256" key="1">
    <source>
        <dbReference type="SAM" id="MobiDB-lite"/>
    </source>
</evidence>
<organism evidence="2 3">
    <name type="scientific">Oryza sativa subsp. japonica</name>
    <name type="common">Rice</name>
    <dbReference type="NCBI Taxonomy" id="39947"/>
    <lineage>
        <taxon>Eukaryota</taxon>
        <taxon>Viridiplantae</taxon>
        <taxon>Streptophyta</taxon>
        <taxon>Embryophyta</taxon>
        <taxon>Tracheophyta</taxon>
        <taxon>Spermatophyta</taxon>
        <taxon>Magnoliopsida</taxon>
        <taxon>Liliopsida</taxon>
        <taxon>Poales</taxon>
        <taxon>Poaceae</taxon>
        <taxon>BOP clade</taxon>
        <taxon>Oryzoideae</taxon>
        <taxon>Oryzeae</taxon>
        <taxon>Oryzinae</taxon>
        <taxon>Oryza</taxon>
        <taxon>Oryza sativa</taxon>
    </lineage>
</organism>
<gene>
    <name evidence="2" type="ORF">OSJNBa0093I09.5</name>
</gene>
<name>A0A5S6R8T7_ORYSJ</name>
<accession>A0A5S6R8T7</accession>
<feature type="compositionally biased region" description="Gly residues" evidence="1">
    <location>
        <begin position="128"/>
        <end position="139"/>
    </location>
</feature>
<reference evidence="3" key="1">
    <citation type="journal article" date="2005" name="Nature">
        <title>The map-based sequence of the rice genome.</title>
        <authorList>
            <consortium name="International rice genome sequencing project (IRGSP)"/>
            <person name="Matsumoto T."/>
            <person name="Wu J."/>
            <person name="Kanamori H."/>
            <person name="Katayose Y."/>
            <person name="Fujisawa M."/>
            <person name="Namiki N."/>
            <person name="Mizuno H."/>
            <person name="Yamamoto K."/>
            <person name="Antonio B.A."/>
            <person name="Baba T."/>
            <person name="Sakata K."/>
            <person name="Nagamura Y."/>
            <person name="Aoki H."/>
            <person name="Arikawa K."/>
            <person name="Arita K."/>
            <person name="Bito T."/>
            <person name="Chiden Y."/>
            <person name="Fujitsuka N."/>
            <person name="Fukunaka R."/>
            <person name="Hamada M."/>
            <person name="Harada C."/>
            <person name="Hayashi A."/>
            <person name="Hijishita S."/>
            <person name="Honda M."/>
            <person name="Hosokawa S."/>
            <person name="Ichikawa Y."/>
            <person name="Idonuma A."/>
            <person name="Iijima M."/>
            <person name="Ikeda M."/>
            <person name="Ikeno M."/>
            <person name="Ito K."/>
            <person name="Ito S."/>
            <person name="Ito T."/>
            <person name="Ito Y."/>
            <person name="Ito Y."/>
            <person name="Iwabuchi A."/>
            <person name="Kamiya K."/>
            <person name="Karasawa W."/>
            <person name="Kurita K."/>
            <person name="Katagiri S."/>
            <person name="Kikuta A."/>
            <person name="Kobayashi H."/>
            <person name="Kobayashi N."/>
            <person name="Machita K."/>
            <person name="Maehara T."/>
            <person name="Masukawa M."/>
            <person name="Mizubayashi T."/>
            <person name="Mukai Y."/>
            <person name="Nagasaki H."/>
            <person name="Nagata Y."/>
            <person name="Naito S."/>
            <person name="Nakashima M."/>
            <person name="Nakama Y."/>
            <person name="Nakamichi Y."/>
            <person name="Nakamura M."/>
            <person name="Meguro A."/>
            <person name="Negishi M."/>
            <person name="Ohta I."/>
            <person name="Ohta T."/>
            <person name="Okamoto M."/>
            <person name="Ono N."/>
            <person name="Saji S."/>
            <person name="Sakaguchi M."/>
            <person name="Sakai K."/>
            <person name="Shibata M."/>
            <person name="Shimokawa T."/>
            <person name="Song J."/>
            <person name="Takazaki Y."/>
            <person name="Terasawa K."/>
            <person name="Tsugane M."/>
            <person name="Tsuji K."/>
            <person name="Ueda S."/>
            <person name="Waki K."/>
            <person name="Yamagata H."/>
            <person name="Yamamoto M."/>
            <person name="Yamamoto S."/>
            <person name="Yamane H."/>
            <person name="Yoshiki S."/>
            <person name="Yoshihara R."/>
            <person name="Yukawa K."/>
            <person name="Zhong H."/>
            <person name="Yano M."/>
            <person name="Yuan Q."/>
            <person name="Ouyang S."/>
            <person name="Liu J."/>
            <person name="Jones K.M."/>
            <person name="Gansberger K."/>
            <person name="Moffat K."/>
            <person name="Hill J."/>
            <person name="Bera J."/>
            <person name="Fadrosh D."/>
            <person name="Jin S."/>
            <person name="Johri S."/>
            <person name="Kim M."/>
            <person name="Overton L."/>
            <person name="Reardon M."/>
            <person name="Tsitrin T."/>
            <person name="Vuong H."/>
            <person name="Weaver B."/>
            <person name="Ciecko A."/>
            <person name="Tallon L."/>
            <person name="Jackson J."/>
            <person name="Pai G."/>
            <person name="Aken S.V."/>
            <person name="Utterback T."/>
            <person name="Reidmuller S."/>
            <person name="Feldblyum T."/>
            <person name="Hsiao J."/>
            <person name="Zismann V."/>
            <person name="Iobst S."/>
            <person name="de Vazeille A.R."/>
            <person name="Buell C.R."/>
            <person name="Ying K."/>
            <person name="Li Y."/>
            <person name="Lu T."/>
            <person name="Huang Y."/>
            <person name="Zhao Q."/>
            <person name="Feng Q."/>
            <person name="Zhang L."/>
            <person name="Zhu J."/>
            <person name="Weng Q."/>
            <person name="Mu J."/>
            <person name="Lu Y."/>
            <person name="Fan D."/>
            <person name="Liu Y."/>
            <person name="Guan J."/>
            <person name="Zhang Y."/>
            <person name="Yu S."/>
            <person name="Liu X."/>
            <person name="Zhang Y."/>
            <person name="Hong G."/>
            <person name="Han B."/>
            <person name="Choisne N."/>
            <person name="Demange N."/>
            <person name="Orjeda G."/>
            <person name="Samain S."/>
            <person name="Cattolico L."/>
            <person name="Pelletier E."/>
            <person name="Couloux A."/>
            <person name="Segurens B."/>
            <person name="Wincker P."/>
            <person name="D'Hont A."/>
            <person name="Scarpelli C."/>
            <person name="Weissenbach J."/>
            <person name="Salanoubat M."/>
            <person name="Quetier F."/>
            <person name="Yu Y."/>
            <person name="Kim H.R."/>
            <person name="Rambo T."/>
            <person name="Currie J."/>
            <person name="Collura K."/>
            <person name="Luo M."/>
            <person name="Yang T."/>
            <person name="Ammiraju J.S.S."/>
            <person name="Engler F."/>
            <person name="Soderlund C."/>
            <person name="Wing R.A."/>
            <person name="Palmer L.E."/>
            <person name="de la Bastide M."/>
            <person name="Spiegel L."/>
            <person name="Nascimento L."/>
            <person name="Zutavern T."/>
            <person name="O'Shaughnessy A."/>
            <person name="Dike S."/>
            <person name="Dedhia N."/>
            <person name="Preston R."/>
            <person name="Balija V."/>
            <person name="McCombie W.R."/>
            <person name="Chow T."/>
            <person name="Chen H."/>
            <person name="Chung M."/>
            <person name="Chen C."/>
            <person name="Shaw J."/>
            <person name="Wu H."/>
            <person name="Hsiao K."/>
            <person name="Chao Y."/>
            <person name="Chu M."/>
            <person name="Cheng C."/>
            <person name="Hour A."/>
            <person name="Lee P."/>
            <person name="Lin S."/>
            <person name="Lin Y."/>
            <person name="Liou J."/>
            <person name="Liu S."/>
            <person name="Hsing Y."/>
            <person name="Raghuvanshi S."/>
            <person name="Mohanty A."/>
            <person name="Bharti A.K."/>
            <person name="Gaur A."/>
            <person name="Gupta V."/>
            <person name="Kumar D."/>
            <person name="Ravi V."/>
            <person name="Vij S."/>
            <person name="Kapur A."/>
            <person name="Khurana P."/>
            <person name="Khurana P."/>
            <person name="Khurana J.P."/>
            <person name="Tyagi A.K."/>
            <person name="Gaikwad K."/>
            <person name="Singh A."/>
            <person name="Dalal V."/>
            <person name="Srivastava S."/>
            <person name="Dixit A."/>
            <person name="Pal A.K."/>
            <person name="Ghazi I.A."/>
            <person name="Yadav M."/>
            <person name="Pandit A."/>
            <person name="Bhargava A."/>
            <person name="Sureshbabu K."/>
            <person name="Batra K."/>
            <person name="Sharma T.R."/>
            <person name="Mohapatra T."/>
            <person name="Singh N.K."/>
            <person name="Messing J."/>
            <person name="Nelson A.B."/>
            <person name="Fuks G."/>
            <person name="Kavchok S."/>
            <person name="Keizer G."/>
            <person name="Linton E."/>
            <person name="Llaca V."/>
            <person name="Song R."/>
            <person name="Tanyolac B."/>
            <person name="Young S."/>
            <person name="Ho-Il K."/>
            <person name="Hahn J.H."/>
            <person name="Sangsakoo G."/>
            <person name="Vanavichit A."/>
            <person name="de Mattos Luiz.A.T."/>
            <person name="Zimmer P.D."/>
            <person name="Malone G."/>
            <person name="Dellagostin O."/>
            <person name="de Oliveira A.C."/>
            <person name="Bevan M."/>
            <person name="Bancroft I."/>
            <person name="Minx P."/>
            <person name="Cordum H."/>
            <person name="Wilson R."/>
            <person name="Cheng Z."/>
            <person name="Jin W."/>
            <person name="Jiang J."/>
            <person name="Leong S.A."/>
            <person name="Iwama H."/>
            <person name="Gojobori T."/>
            <person name="Itoh T."/>
            <person name="Niimura Y."/>
            <person name="Fujii Y."/>
            <person name="Habara T."/>
            <person name="Sakai H."/>
            <person name="Sato Y."/>
            <person name="Wilson G."/>
            <person name="Kumar K."/>
            <person name="McCouch S."/>
            <person name="Juretic N."/>
            <person name="Hoen D."/>
            <person name="Wright S."/>
            <person name="Bruskiewich R."/>
            <person name="Bureau T."/>
            <person name="Miyao A."/>
            <person name="Hirochika H."/>
            <person name="Nishikawa T."/>
            <person name="Kadowaki K."/>
            <person name="Sugiura M."/>
            <person name="Burr B."/>
            <person name="Sasaki T."/>
        </authorList>
    </citation>
    <scope>NUCLEOTIDE SEQUENCE [LARGE SCALE GENOMIC DNA]</scope>
    <source>
        <strain evidence="3">cv. Nipponbare</strain>
    </source>
</reference>
<feature type="region of interest" description="Disordered" evidence="1">
    <location>
        <begin position="1"/>
        <end position="20"/>
    </location>
</feature>
<dbReference type="Proteomes" id="UP000000763">
    <property type="component" value="Chromosome 10"/>
</dbReference>
<sequence>MDEKPPASPSSVSPGSVKEKIQQLGLSDVNEGNIVTITPDKLTPDQKKDFEAMMQQAGNQFLSSFMQTRKGTVVQKYKVKVVADVPGTGSSKDGEVKQAPDGSAQPSNKGATDDSQGNQGDNSQGAQGVQGDGAQGVKGEGPNQDGNAAQLQFNNFQDQVDYAVHHALINQSRILINTLANMVKSMVDGSMAEYQATGPVYLPGGVFSNYRPLVINNQPVVQSIPLNAPSAQPTAPSPAPTPAAPLSALGQLVNPRLLVREQPQHSGQNVNRLTQDQVASMFLPPQHAIDPTQQQPIQQTPPRQQVVQPIQQTSPVQQVVQPIQQTPQRRQVLQPVQQTPLRQQVVQPIQQQGSMNASAGFAIPGCRARKNTFSRTLVY</sequence>
<proteinExistence type="predicted"/>
<reference evidence="3" key="2">
    <citation type="journal article" date="2008" name="Nucleic Acids Res.">
        <title>The rice annotation project database (RAP-DB): 2008 update.</title>
        <authorList>
            <consortium name="The rice annotation project (RAP)"/>
        </authorList>
    </citation>
    <scope>GENOME REANNOTATION</scope>
    <source>
        <strain evidence="3">cv. Nipponbare</strain>
    </source>
</reference>
<feature type="region of interest" description="Disordered" evidence="1">
    <location>
        <begin position="226"/>
        <end position="246"/>
    </location>
</feature>
<dbReference type="AlphaFoldDB" id="A0A5S6R8T7"/>